<dbReference type="EMBL" id="BQNB010011298">
    <property type="protein sequence ID" value="GJS88755.1"/>
    <property type="molecule type" value="Genomic_DNA"/>
</dbReference>
<evidence type="ECO:0000256" key="1">
    <source>
        <dbReference type="SAM" id="Phobius"/>
    </source>
</evidence>
<name>A0ABQ4ZF68_9ASTR</name>
<protein>
    <submittedName>
        <fullName evidence="2">Uncharacterized protein</fullName>
    </submittedName>
</protein>
<reference evidence="2" key="1">
    <citation type="journal article" date="2022" name="Int. J. Mol. Sci.">
        <title>Draft Genome of Tanacetum Coccineum: Genomic Comparison of Closely Related Tanacetum-Family Plants.</title>
        <authorList>
            <person name="Yamashiro T."/>
            <person name="Shiraishi A."/>
            <person name="Nakayama K."/>
            <person name="Satake H."/>
        </authorList>
    </citation>
    <scope>NUCLEOTIDE SEQUENCE</scope>
</reference>
<organism evidence="2 3">
    <name type="scientific">Tanacetum coccineum</name>
    <dbReference type="NCBI Taxonomy" id="301880"/>
    <lineage>
        <taxon>Eukaryota</taxon>
        <taxon>Viridiplantae</taxon>
        <taxon>Streptophyta</taxon>
        <taxon>Embryophyta</taxon>
        <taxon>Tracheophyta</taxon>
        <taxon>Spermatophyta</taxon>
        <taxon>Magnoliopsida</taxon>
        <taxon>eudicotyledons</taxon>
        <taxon>Gunneridae</taxon>
        <taxon>Pentapetalae</taxon>
        <taxon>asterids</taxon>
        <taxon>campanulids</taxon>
        <taxon>Asterales</taxon>
        <taxon>Asteraceae</taxon>
        <taxon>Asteroideae</taxon>
        <taxon>Anthemideae</taxon>
        <taxon>Anthemidinae</taxon>
        <taxon>Tanacetum</taxon>
    </lineage>
</organism>
<keyword evidence="1" id="KW-0472">Membrane</keyword>
<comment type="caution">
    <text evidence="2">The sequence shown here is derived from an EMBL/GenBank/DDBJ whole genome shotgun (WGS) entry which is preliminary data.</text>
</comment>
<reference evidence="2" key="2">
    <citation type="submission" date="2022-01" db="EMBL/GenBank/DDBJ databases">
        <authorList>
            <person name="Yamashiro T."/>
            <person name="Shiraishi A."/>
            <person name="Satake H."/>
            <person name="Nakayama K."/>
        </authorList>
    </citation>
    <scope>NUCLEOTIDE SEQUENCE</scope>
</reference>
<keyword evidence="3" id="KW-1185">Reference proteome</keyword>
<sequence length="118" mass="13187">MIIRKHATITLNTFKFRISIKLGMLHMSSSFRILSFFVLSEGYNLLALVDGFTPVEDNIGLLEARFDVEAFFVIVFLEDVTGLVNLTLLTLFIGVTATNCSPELMILGHVLLIFESNS</sequence>
<evidence type="ECO:0000313" key="2">
    <source>
        <dbReference type="EMBL" id="GJS88755.1"/>
    </source>
</evidence>
<accession>A0ABQ4ZF68</accession>
<feature type="transmembrane region" description="Helical" evidence="1">
    <location>
        <begin position="70"/>
        <end position="95"/>
    </location>
</feature>
<gene>
    <name evidence="2" type="ORF">Tco_0771391</name>
</gene>
<dbReference type="Proteomes" id="UP001151760">
    <property type="component" value="Unassembled WGS sequence"/>
</dbReference>
<evidence type="ECO:0000313" key="3">
    <source>
        <dbReference type="Proteomes" id="UP001151760"/>
    </source>
</evidence>
<proteinExistence type="predicted"/>
<keyword evidence="1" id="KW-0812">Transmembrane</keyword>
<keyword evidence="1" id="KW-1133">Transmembrane helix</keyword>